<reference evidence="1 2" key="1">
    <citation type="journal article" date="2018" name="PLoS ONE">
        <title>The draft genome of Kipferlia bialata reveals reductive genome evolution in fornicate parasites.</title>
        <authorList>
            <person name="Tanifuji G."/>
            <person name="Takabayashi S."/>
            <person name="Kume K."/>
            <person name="Takagi M."/>
            <person name="Nakayama T."/>
            <person name="Kamikawa R."/>
            <person name="Inagaki Y."/>
            <person name="Hashimoto T."/>
        </authorList>
    </citation>
    <scope>NUCLEOTIDE SEQUENCE [LARGE SCALE GENOMIC DNA]</scope>
    <source>
        <strain evidence="1">NY0173</strain>
    </source>
</reference>
<evidence type="ECO:0000313" key="1">
    <source>
        <dbReference type="EMBL" id="GIQ86428.1"/>
    </source>
</evidence>
<feature type="non-terminal residue" evidence="1">
    <location>
        <position position="1"/>
    </location>
</feature>
<keyword evidence="2" id="KW-1185">Reference proteome</keyword>
<dbReference type="Proteomes" id="UP000265618">
    <property type="component" value="Unassembled WGS sequence"/>
</dbReference>
<accession>A0A9K3GKN3</accession>
<comment type="caution">
    <text evidence="1">The sequence shown here is derived from an EMBL/GenBank/DDBJ whole genome shotgun (WGS) entry which is preliminary data.</text>
</comment>
<protein>
    <submittedName>
        <fullName evidence="1">Uncharacterized protein</fullName>
    </submittedName>
</protein>
<sequence length="450" mass="49522">VLSAIDASKKAQMRDLVHDKDRQLGQVKRISVDEASIKEEVFGSVRDRARRLLRLMDCMVASMMYTVGHLFAEPWSNYFSSVMVDTYQTPPLMSVDPKRARETGCWAYWQGNHHVPGSEYPAYPVYLVGIEVEEVETEAEAEAEGEGEGVKWLVKGPEMSDVRLGMSKGGMAMFINKFNQWRGTSEVVLPETASPVTSLVIDNPVELYGPLHGVLLQHAFGMHVTLRKMLEQRLLQRVGITPKQLETYTGHSTFDSAVAALTHKTEGEGEREAEAEGCVPDWTTLPHAPPAALGALGADSMIGEGQRILSLGMVEAEWKLVEEFTSVLTLIPHSAYYGGGVTHFSEGRKAMEKHLIATRASVRARHVSLLGAAVSSTLHSARQVTRALKAQCFLPEDQVQLESLIASVSGSVYKWQDALGDIERYTDALLTRGAEIPLDTHLATVSLTSF</sequence>
<name>A0A9K3GKN3_9EUKA</name>
<gene>
    <name evidence="1" type="ORF">KIPB_008282</name>
</gene>
<dbReference type="AlphaFoldDB" id="A0A9K3GKN3"/>
<dbReference type="EMBL" id="BDIP01002524">
    <property type="protein sequence ID" value="GIQ86428.1"/>
    <property type="molecule type" value="Genomic_DNA"/>
</dbReference>
<feature type="non-terminal residue" evidence="1">
    <location>
        <position position="450"/>
    </location>
</feature>
<evidence type="ECO:0000313" key="2">
    <source>
        <dbReference type="Proteomes" id="UP000265618"/>
    </source>
</evidence>
<proteinExistence type="predicted"/>
<organism evidence="1 2">
    <name type="scientific">Kipferlia bialata</name>
    <dbReference type="NCBI Taxonomy" id="797122"/>
    <lineage>
        <taxon>Eukaryota</taxon>
        <taxon>Metamonada</taxon>
        <taxon>Carpediemonas-like organisms</taxon>
        <taxon>Kipferlia</taxon>
    </lineage>
</organism>